<evidence type="ECO:0000256" key="2">
    <source>
        <dbReference type="SAM" id="MobiDB-lite"/>
    </source>
</evidence>
<dbReference type="Gene3D" id="1.25.40.10">
    <property type="entry name" value="Tetratricopeptide repeat domain"/>
    <property type="match status" value="1"/>
</dbReference>
<evidence type="ECO:0000256" key="1">
    <source>
        <dbReference type="PROSITE-ProRule" id="PRU00339"/>
    </source>
</evidence>
<evidence type="ECO:0000313" key="3">
    <source>
        <dbReference type="EMBL" id="DAZ99282.1"/>
    </source>
</evidence>
<dbReference type="InterPro" id="IPR011990">
    <property type="entry name" value="TPR-like_helical_dom_sf"/>
</dbReference>
<evidence type="ECO:0008006" key="5">
    <source>
        <dbReference type="Google" id="ProtNLM"/>
    </source>
</evidence>
<dbReference type="Proteomes" id="UP001146120">
    <property type="component" value="Unassembled WGS sequence"/>
</dbReference>
<feature type="region of interest" description="Disordered" evidence="2">
    <location>
        <begin position="209"/>
        <end position="231"/>
    </location>
</feature>
<dbReference type="SUPFAM" id="SSF48452">
    <property type="entry name" value="TPR-like"/>
    <property type="match status" value="1"/>
</dbReference>
<feature type="repeat" description="TPR" evidence="1">
    <location>
        <begin position="243"/>
        <end position="276"/>
    </location>
</feature>
<organism evidence="3 4">
    <name type="scientific">Lagenidium giganteum</name>
    <dbReference type="NCBI Taxonomy" id="4803"/>
    <lineage>
        <taxon>Eukaryota</taxon>
        <taxon>Sar</taxon>
        <taxon>Stramenopiles</taxon>
        <taxon>Oomycota</taxon>
        <taxon>Peronosporomycetes</taxon>
        <taxon>Pythiales</taxon>
        <taxon>Pythiaceae</taxon>
    </lineage>
</organism>
<reference evidence="3" key="1">
    <citation type="submission" date="2022-11" db="EMBL/GenBank/DDBJ databases">
        <authorList>
            <person name="Morgan W.R."/>
            <person name="Tartar A."/>
        </authorList>
    </citation>
    <scope>NUCLEOTIDE SEQUENCE</scope>
    <source>
        <strain evidence="3">ARSEF 373</strain>
    </source>
</reference>
<feature type="compositionally biased region" description="Basic and acidic residues" evidence="2">
    <location>
        <begin position="209"/>
        <end position="222"/>
    </location>
</feature>
<comment type="caution">
    <text evidence="3">The sequence shown here is derived from an EMBL/GenBank/DDBJ whole genome shotgun (WGS) entry which is preliminary data.</text>
</comment>
<feature type="compositionally biased region" description="Acidic residues" evidence="2">
    <location>
        <begin position="475"/>
        <end position="487"/>
    </location>
</feature>
<keyword evidence="1" id="KW-0802">TPR repeat</keyword>
<sequence length="496" mass="55843">MPPKPRGIRKRQRQPEDATTLIDNELEQINDLLQNEDTSQKQIWQIGKRIKKLLETHASMDKQKQIDAHFLWGTALSRLASLNEDPALAEGAVDKFEQMHELSQGDDSALGPVGYSLWASSLLTIATEKQSVEVLDKALRKFEVAVEVDGGTTFESRFQHAKALKEGGDLVKFLAEAEDTAVGKDDHVKYYKKALEVCAKLAEIYDAESAKNDDAKQPAKPEDDNDDDSVSPEDFAEVKLLEAIVHSLLETTDMAKDDFERTFQLFQEALTLSPGNPEALMELANYTAQTYVKHVAAQTKLVAAIEWAKVFADIEADYKRLLTEVGFDLAECHEICERKDGDPNAPEPEEEELDASVPHLLHSLGKALGWHVKGQVMALQHKEKQVTVDDALKKQFVHAVEVLRSAHHYHDKLGCYPLACLFALPGFEDEKQCRTWLETSDSYGILDDEFNLDDFGDMKDKEWIQPFTQPAEEVNPADEQNELEIVSEMDPTREHD</sequence>
<feature type="region of interest" description="Disordered" evidence="2">
    <location>
        <begin position="1"/>
        <end position="20"/>
    </location>
</feature>
<gene>
    <name evidence="3" type="ORF">N0F65_005450</name>
</gene>
<reference evidence="3" key="2">
    <citation type="journal article" date="2023" name="Microbiol Resour">
        <title>Decontamination and Annotation of the Draft Genome Sequence of the Oomycete Lagenidium giganteum ARSEF 373.</title>
        <authorList>
            <person name="Morgan W.R."/>
            <person name="Tartar A."/>
        </authorList>
    </citation>
    <scope>NUCLEOTIDE SEQUENCE</scope>
    <source>
        <strain evidence="3">ARSEF 373</strain>
    </source>
</reference>
<dbReference type="InterPro" id="IPR019734">
    <property type="entry name" value="TPR_rpt"/>
</dbReference>
<dbReference type="PROSITE" id="PS50005">
    <property type="entry name" value="TPR"/>
    <property type="match status" value="1"/>
</dbReference>
<dbReference type="AlphaFoldDB" id="A0AAV2Z1N9"/>
<proteinExistence type="predicted"/>
<keyword evidence="4" id="KW-1185">Reference proteome</keyword>
<accession>A0AAV2Z1N9</accession>
<name>A0AAV2Z1N9_9STRA</name>
<dbReference type="EMBL" id="DAKRPA010000086">
    <property type="protein sequence ID" value="DAZ99282.1"/>
    <property type="molecule type" value="Genomic_DNA"/>
</dbReference>
<protein>
    <recommendedName>
        <fullName evidence="5">TPR-like protein</fullName>
    </recommendedName>
</protein>
<feature type="region of interest" description="Disordered" evidence="2">
    <location>
        <begin position="469"/>
        <end position="496"/>
    </location>
</feature>
<feature type="compositionally biased region" description="Basic residues" evidence="2">
    <location>
        <begin position="1"/>
        <end position="12"/>
    </location>
</feature>
<evidence type="ECO:0000313" key="4">
    <source>
        <dbReference type="Proteomes" id="UP001146120"/>
    </source>
</evidence>